<sequence>MQGYLFALSLRIAVLRLQLPCFLLPRLCLPFRNSSAWSPGGWTDTEDSLRLRIRIGPSEEERAANKCDTRGSYDLRTARNGYARHFLHIDIVVKHGNTIIPEHGRRVHDDHAMGTSSSSPQIQHDGENQLDEVERLAKHKAGRLRMGSLPGLVGGRVAPPEKVGVASSVGVGVGPG</sequence>
<keyword evidence="3" id="KW-1185">Reference proteome</keyword>
<dbReference type="Proteomes" id="UP000266841">
    <property type="component" value="Unassembled WGS sequence"/>
</dbReference>
<reference evidence="2 3" key="1">
    <citation type="journal article" date="2012" name="Genome Biol.">
        <title>Genome and low-iron response of an oceanic diatom adapted to chronic iron limitation.</title>
        <authorList>
            <person name="Lommer M."/>
            <person name="Specht M."/>
            <person name="Roy A.S."/>
            <person name="Kraemer L."/>
            <person name="Andreson R."/>
            <person name="Gutowska M.A."/>
            <person name="Wolf J."/>
            <person name="Bergner S.V."/>
            <person name="Schilhabel M.B."/>
            <person name="Klostermeier U.C."/>
            <person name="Beiko R.G."/>
            <person name="Rosenstiel P."/>
            <person name="Hippler M."/>
            <person name="Laroche J."/>
        </authorList>
    </citation>
    <scope>NUCLEOTIDE SEQUENCE [LARGE SCALE GENOMIC DNA]</scope>
    <source>
        <strain evidence="2 3">CCMP1005</strain>
    </source>
</reference>
<protein>
    <submittedName>
        <fullName evidence="2">Uncharacterized protein</fullName>
    </submittedName>
</protein>
<name>K0SYD3_THAOC</name>
<comment type="caution">
    <text evidence="2">The sequence shown here is derived from an EMBL/GenBank/DDBJ whole genome shotgun (WGS) entry which is preliminary data.</text>
</comment>
<feature type="non-terminal residue" evidence="2">
    <location>
        <position position="176"/>
    </location>
</feature>
<evidence type="ECO:0000256" key="1">
    <source>
        <dbReference type="SAM" id="SignalP"/>
    </source>
</evidence>
<feature type="signal peptide" evidence="1">
    <location>
        <begin position="1"/>
        <end position="17"/>
    </location>
</feature>
<dbReference type="AlphaFoldDB" id="K0SYD3"/>
<gene>
    <name evidence="2" type="ORF">THAOC_08228</name>
</gene>
<feature type="chain" id="PRO_5003837459" evidence="1">
    <location>
        <begin position="18"/>
        <end position="176"/>
    </location>
</feature>
<keyword evidence="1" id="KW-0732">Signal</keyword>
<evidence type="ECO:0000313" key="3">
    <source>
        <dbReference type="Proteomes" id="UP000266841"/>
    </source>
</evidence>
<dbReference type="EMBL" id="AGNL01008570">
    <property type="protein sequence ID" value="EJK70415.1"/>
    <property type="molecule type" value="Genomic_DNA"/>
</dbReference>
<accession>K0SYD3</accession>
<evidence type="ECO:0000313" key="2">
    <source>
        <dbReference type="EMBL" id="EJK70415.1"/>
    </source>
</evidence>
<proteinExistence type="predicted"/>
<organism evidence="2 3">
    <name type="scientific">Thalassiosira oceanica</name>
    <name type="common">Marine diatom</name>
    <dbReference type="NCBI Taxonomy" id="159749"/>
    <lineage>
        <taxon>Eukaryota</taxon>
        <taxon>Sar</taxon>
        <taxon>Stramenopiles</taxon>
        <taxon>Ochrophyta</taxon>
        <taxon>Bacillariophyta</taxon>
        <taxon>Coscinodiscophyceae</taxon>
        <taxon>Thalassiosirophycidae</taxon>
        <taxon>Thalassiosirales</taxon>
        <taxon>Thalassiosiraceae</taxon>
        <taxon>Thalassiosira</taxon>
    </lineage>
</organism>